<gene>
    <name evidence="1" type="ORF">GALL_548270</name>
</gene>
<proteinExistence type="predicted"/>
<accession>A0A1J5NZF5</accession>
<reference evidence="1" key="1">
    <citation type="submission" date="2016-10" db="EMBL/GenBank/DDBJ databases">
        <title>Sequence of Gallionella enrichment culture.</title>
        <authorList>
            <person name="Poehlein A."/>
            <person name="Muehling M."/>
            <person name="Daniel R."/>
        </authorList>
    </citation>
    <scope>NUCLEOTIDE SEQUENCE</scope>
</reference>
<name>A0A1J5NZF5_9ZZZZ</name>
<protein>
    <submittedName>
        <fullName evidence="1">Uncharacterized protein</fullName>
    </submittedName>
</protein>
<organism evidence="1">
    <name type="scientific">mine drainage metagenome</name>
    <dbReference type="NCBI Taxonomy" id="410659"/>
    <lineage>
        <taxon>unclassified sequences</taxon>
        <taxon>metagenomes</taxon>
        <taxon>ecological metagenomes</taxon>
    </lineage>
</organism>
<dbReference type="EMBL" id="MLJW01008838">
    <property type="protein sequence ID" value="OIQ63632.1"/>
    <property type="molecule type" value="Genomic_DNA"/>
</dbReference>
<evidence type="ECO:0000313" key="1">
    <source>
        <dbReference type="EMBL" id="OIQ63632.1"/>
    </source>
</evidence>
<dbReference type="AlphaFoldDB" id="A0A1J5NZF5"/>
<sequence length="84" mass="9771">MLRRAGHRTRFAERGIFRHAMRDEIDRVIPRHVLFLQEIGGVGLAFRKDRDEDVGACHLSPARALHMDRRALNHALERGGRHRL</sequence>
<comment type="caution">
    <text evidence="1">The sequence shown here is derived from an EMBL/GenBank/DDBJ whole genome shotgun (WGS) entry which is preliminary data.</text>
</comment>